<feature type="compositionally biased region" description="Low complexity" evidence="1">
    <location>
        <begin position="82"/>
        <end position="94"/>
    </location>
</feature>
<proteinExistence type="predicted"/>
<feature type="compositionally biased region" description="Pro residues" evidence="1">
    <location>
        <begin position="70"/>
        <end position="81"/>
    </location>
</feature>
<dbReference type="HOGENOM" id="CLU_1338590_0_0_1"/>
<dbReference type="InParanoid" id="G0NMW4"/>
<organism evidence="3">
    <name type="scientific">Caenorhabditis brenneri</name>
    <name type="common">Nematode worm</name>
    <dbReference type="NCBI Taxonomy" id="135651"/>
    <lineage>
        <taxon>Eukaryota</taxon>
        <taxon>Metazoa</taxon>
        <taxon>Ecdysozoa</taxon>
        <taxon>Nematoda</taxon>
        <taxon>Chromadorea</taxon>
        <taxon>Rhabditida</taxon>
        <taxon>Rhabditina</taxon>
        <taxon>Rhabditomorpha</taxon>
        <taxon>Rhabditoidea</taxon>
        <taxon>Rhabditidae</taxon>
        <taxon>Peloderinae</taxon>
        <taxon>Caenorhabditis</taxon>
    </lineage>
</organism>
<evidence type="ECO:0000256" key="1">
    <source>
        <dbReference type="SAM" id="MobiDB-lite"/>
    </source>
</evidence>
<dbReference type="eggNOG" id="ENOG502TKHA">
    <property type="taxonomic scope" value="Eukaryota"/>
</dbReference>
<dbReference type="AlphaFoldDB" id="G0NMW4"/>
<protein>
    <submittedName>
        <fullName evidence="2">Uncharacterized protein</fullName>
    </submittedName>
</protein>
<evidence type="ECO:0000313" key="3">
    <source>
        <dbReference type="Proteomes" id="UP000008068"/>
    </source>
</evidence>
<feature type="compositionally biased region" description="Polar residues" evidence="1">
    <location>
        <begin position="42"/>
        <end position="53"/>
    </location>
</feature>
<dbReference type="Proteomes" id="UP000008068">
    <property type="component" value="Unassembled WGS sequence"/>
</dbReference>
<accession>G0NMW4</accession>
<dbReference type="EMBL" id="GL379912">
    <property type="protein sequence ID" value="EGT34283.1"/>
    <property type="molecule type" value="Genomic_DNA"/>
</dbReference>
<feature type="compositionally biased region" description="Polar residues" evidence="1">
    <location>
        <begin position="110"/>
        <end position="120"/>
    </location>
</feature>
<feature type="region of interest" description="Disordered" evidence="1">
    <location>
        <begin position="1"/>
        <end position="144"/>
    </location>
</feature>
<reference evidence="3" key="1">
    <citation type="submission" date="2011-07" db="EMBL/GenBank/DDBJ databases">
        <authorList>
            <consortium name="Caenorhabditis brenneri Sequencing and Analysis Consortium"/>
            <person name="Wilson R.K."/>
        </authorList>
    </citation>
    <scope>NUCLEOTIDE SEQUENCE [LARGE SCALE GENOMIC DNA]</scope>
    <source>
        <strain evidence="3">PB2801</strain>
    </source>
</reference>
<name>G0NMW4_CAEBE</name>
<sequence length="205" mass="22216">MSEKNPHGYPDTMLKGLADNAPYRPPGTNPEVVPSAAEPSRNAYSNPAFNGTQYDPPPPYPGTSSLPISMPIPAPPAPPISTQPTTYQAYPTTPIGQDSAQTSDKKNEPMSDSNPVTLITIQPPFHPSLPSNNENQDAENKKKNEEERGNACCVCLTWCDICTDWTSLGLTRITIAGLRFVARGVGFSHKCRGTVRRIISLKVPK</sequence>
<keyword evidence="3" id="KW-1185">Reference proteome</keyword>
<gene>
    <name evidence="2" type="ORF">CAEBREN_06496</name>
</gene>
<evidence type="ECO:0000313" key="2">
    <source>
        <dbReference type="EMBL" id="EGT34283.1"/>
    </source>
</evidence>